<dbReference type="InterPro" id="IPR001666">
    <property type="entry name" value="PI_transfer"/>
</dbReference>
<dbReference type="PANTHER" id="PTHR10658">
    <property type="entry name" value="PHOSPHATIDYLINOSITOL TRANSFER PROTEIN"/>
    <property type="match status" value="1"/>
</dbReference>
<dbReference type="GO" id="GO:0008526">
    <property type="term" value="F:phosphatidylinositol transfer activity"/>
    <property type="evidence" value="ECO:0007669"/>
    <property type="project" value="TreeGrafter"/>
</dbReference>
<evidence type="ECO:0000313" key="3">
    <source>
        <dbReference type="EMBL" id="KAK2164257.1"/>
    </source>
</evidence>
<feature type="region of interest" description="Disordered" evidence="1">
    <location>
        <begin position="212"/>
        <end position="256"/>
    </location>
</feature>
<sequence length="256" mass="29789">MTNIVICFQYRIGQLYMIAKHSLEQSEKGEGVEVVKNEPCEDPKHGKGQLTEKRIYLSSRLPTWVASLIPNIFYITEKAWNYYPYTITEYTCLDLDPEELVEREVDFIDIAFDEIPAKYYKEEEDPQKFKSKKTGRGPLTENWRDNTKPVMCSYKIVRVKFEVWGLQTKVESFTQKAVRDILLAGHRQAFAWVDEWHGMTMDDLRKYERQMQEETNKKVGMDVTSGYTSDASNPTTPQNTPTESNPPSIVETEKSQ</sequence>
<name>A0AAD9NBK2_9ANNE</name>
<dbReference type="Proteomes" id="UP001208570">
    <property type="component" value="Unassembled WGS sequence"/>
</dbReference>
<dbReference type="PRINTS" id="PR00391">
    <property type="entry name" value="PITRANSFER"/>
</dbReference>
<keyword evidence="4" id="KW-1185">Reference proteome</keyword>
<organism evidence="3 4">
    <name type="scientific">Paralvinella palmiformis</name>
    <dbReference type="NCBI Taxonomy" id="53620"/>
    <lineage>
        <taxon>Eukaryota</taxon>
        <taxon>Metazoa</taxon>
        <taxon>Spiralia</taxon>
        <taxon>Lophotrochozoa</taxon>
        <taxon>Annelida</taxon>
        <taxon>Polychaeta</taxon>
        <taxon>Sedentaria</taxon>
        <taxon>Canalipalpata</taxon>
        <taxon>Terebellida</taxon>
        <taxon>Terebelliformia</taxon>
        <taxon>Alvinellidae</taxon>
        <taxon>Paralvinella</taxon>
    </lineage>
</organism>
<dbReference type="GO" id="GO:0035091">
    <property type="term" value="F:phosphatidylinositol binding"/>
    <property type="evidence" value="ECO:0007669"/>
    <property type="project" value="TreeGrafter"/>
</dbReference>
<evidence type="ECO:0000256" key="1">
    <source>
        <dbReference type="SAM" id="MobiDB-lite"/>
    </source>
</evidence>
<accession>A0AAD9NBK2</accession>
<comment type="caution">
    <text evidence="3">The sequence shown here is derived from an EMBL/GenBank/DDBJ whole genome shotgun (WGS) entry which is preliminary data.</text>
</comment>
<gene>
    <name evidence="3" type="ORF">LSH36_67g06076</name>
</gene>
<dbReference type="Pfam" id="PF02121">
    <property type="entry name" value="IP_trans"/>
    <property type="match status" value="1"/>
</dbReference>
<proteinExistence type="predicted"/>
<dbReference type="InterPro" id="IPR055261">
    <property type="entry name" value="PI_transfer_N"/>
</dbReference>
<dbReference type="AlphaFoldDB" id="A0AAD9NBK2"/>
<dbReference type="Gene3D" id="3.30.530.20">
    <property type="match status" value="2"/>
</dbReference>
<evidence type="ECO:0000313" key="4">
    <source>
        <dbReference type="Proteomes" id="UP001208570"/>
    </source>
</evidence>
<feature type="domain" description="Phosphatidylinositol transfer protein N-terminal" evidence="2">
    <location>
        <begin position="92"/>
        <end position="213"/>
    </location>
</feature>
<dbReference type="SUPFAM" id="SSF55961">
    <property type="entry name" value="Bet v1-like"/>
    <property type="match status" value="1"/>
</dbReference>
<dbReference type="PANTHER" id="PTHR10658:SF54">
    <property type="entry name" value="CYTOPLASMIC PHOSPHATIDYLINOSITOL TRANSFER PROTEIN 1"/>
    <property type="match status" value="1"/>
</dbReference>
<dbReference type="GO" id="GO:0005737">
    <property type="term" value="C:cytoplasm"/>
    <property type="evidence" value="ECO:0007669"/>
    <property type="project" value="TreeGrafter"/>
</dbReference>
<protein>
    <recommendedName>
        <fullName evidence="2">Phosphatidylinositol transfer protein N-terminal domain-containing protein</fullName>
    </recommendedName>
</protein>
<reference evidence="3" key="1">
    <citation type="journal article" date="2023" name="Mol. Biol. Evol.">
        <title>Third-Generation Sequencing Reveals the Adaptive Role of the Epigenome in Three Deep-Sea Polychaetes.</title>
        <authorList>
            <person name="Perez M."/>
            <person name="Aroh O."/>
            <person name="Sun Y."/>
            <person name="Lan Y."/>
            <person name="Juniper S.K."/>
            <person name="Young C.R."/>
            <person name="Angers B."/>
            <person name="Qian P.Y."/>
        </authorList>
    </citation>
    <scope>NUCLEOTIDE SEQUENCE</scope>
    <source>
        <strain evidence="3">P08H-3</strain>
    </source>
</reference>
<dbReference type="EMBL" id="JAODUP010000067">
    <property type="protein sequence ID" value="KAK2164257.1"/>
    <property type="molecule type" value="Genomic_DNA"/>
</dbReference>
<evidence type="ECO:0000259" key="2">
    <source>
        <dbReference type="Pfam" id="PF02121"/>
    </source>
</evidence>
<feature type="compositionally biased region" description="Polar residues" evidence="1">
    <location>
        <begin position="225"/>
        <end position="247"/>
    </location>
</feature>
<dbReference type="InterPro" id="IPR023393">
    <property type="entry name" value="START-like_dom_sf"/>
</dbReference>